<keyword evidence="7" id="KW-1185">Reference proteome</keyword>
<dbReference type="GO" id="GO:0004842">
    <property type="term" value="F:ubiquitin-protein transferase activity"/>
    <property type="evidence" value="ECO:0007669"/>
    <property type="project" value="TreeGrafter"/>
</dbReference>
<dbReference type="InterPro" id="IPR011016">
    <property type="entry name" value="Znf_RING-CH"/>
</dbReference>
<dbReference type="Proteomes" id="UP001370490">
    <property type="component" value="Unassembled WGS sequence"/>
</dbReference>
<dbReference type="InterPro" id="IPR022143">
    <property type="entry name" value="DUF3675"/>
</dbReference>
<dbReference type="EMBL" id="JBAMMX010000011">
    <property type="protein sequence ID" value="KAK6931593.1"/>
    <property type="molecule type" value="Genomic_DNA"/>
</dbReference>
<keyword evidence="4" id="KW-0472">Membrane</keyword>
<keyword evidence="3" id="KW-0862">Zinc</keyword>
<keyword evidence="4" id="KW-0812">Transmembrane</keyword>
<gene>
    <name evidence="6" type="ORF">RJ641_003386</name>
</gene>
<evidence type="ECO:0000256" key="4">
    <source>
        <dbReference type="SAM" id="Phobius"/>
    </source>
</evidence>
<keyword evidence="4" id="KW-1133">Transmembrane helix</keyword>
<evidence type="ECO:0000256" key="2">
    <source>
        <dbReference type="ARBA" id="ARBA00022771"/>
    </source>
</evidence>
<feature type="transmembrane region" description="Helical" evidence="4">
    <location>
        <begin position="171"/>
        <end position="191"/>
    </location>
</feature>
<dbReference type="Pfam" id="PF12906">
    <property type="entry name" value="RINGv"/>
    <property type="match status" value="1"/>
</dbReference>
<name>A0AAN8ZF64_9MAGN</name>
<proteinExistence type="predicted"/>
<dbReference type="Pfam" id="PF12428">
    <property type="entry name" value="DUF3675"/>
    <property type="match status" value="1"/>
</dbReference>
<accession>A0AAN8ZF64</accession>
<dbReference type="CDD" id="cd16495">
    <property type="entry name" value="RING_CH-C4HC3_MARCH"/>
    <property type="match status" value="1"/>
</dbReference>
<evidence type="ECO:0000313" key="7">
    <source>
        <dbReference type="Proteomes" id="UP001370490"/>
    </source>
</evidence>
<dbReference type="PANTHER" id="PTHR23012">
    <property type="entry name" value="RING/FYVE/PHD ZINC FINGER DOMAIN-CONTAINING"/>
    <property type="match status" value="1"/>
</dbReference>
<dbReference type="InterPro" id="IPR033275">
    <property type="entry name" value="MARCH-like"/>
</dbReference>
<keyword evidence="1" id="KW-0479">Metal-binding</keyword>
<feature type="domain" description="RING-CH-type" evidence="5">
    <location>
        <begin position="52"/>
        <end position="112"/>
    </location>
</feature>
<dbReference type="SMART" id="SM00744">
    <property type="entry name" value="RINGv"/>
    <property type="match status" value="1"/>
</dbReference>
<organism evidence="6 7">
    <name type="scientific">Dillenia turbinata</name>
    <dbReference type="NCBI Taxonomy" id="194707"/>
    <lineage>
        <taxon>Eukaryota</taxon>
        <taxon>Viridiplantae</taxon>
        <taxon>Streptophyta</taxon>
        <taxon>Embryophyta</taxon>
        <taxon>Tracheophyta</taxon>
        <taxon>Spermatophyta</taxon>
        <taxon>Magnoliopsida</taxon>
        <taxon>eudicotyledons</taxon>
        <taxon>Gunneridae</taxon>
        <taxon>Pentapetalae</taxon>
        <taxon>Dilleniales</taxon>
        <taxon>Dilleniaceae</taxon>
        <taxon>Dillenia</taxon>
    </lineage>
</organism>
<dbReference type="PANTHER" id="PTHR23012:SF93">
    <property type="entry name" value="RING_FYVE_PHD ZINC FINGER SUPERFAMILY PROTEIN"/>
    <property type="match status" value="1"/>
</dbReference>
<keyword evidence="2" id="KW-0863">Zinc-finger</keyword>
<dbReference type="GO" id="GO:0008270">
    <property type="term" value="F:zinc ion binding"/>
    <property type="evidence" value="ECO:0007669"/>
    <property type="project" value="UniProtKB-KW"/>
</dbReference>
<dbReference type="PROSITE" id="PS51292">
    <property type="entry name" value="ZF_RING_CH"/>
    <property type="match status" value="1"/>
</dbReference>
<protein>
    <recommendedName>
        <fullName evidence="5">RING-CH-type domain-containing protein</fullName>
    </recommendedName>
</protein>
<dbReference type="GO" id="GO:0016567">
    <property type="term" value="P:protein ubiquitination"/>
    <property type="evidence" value="ECO:0007669"/>
    <property type="project" value="TreeGrafter"/>
</dbReference>
<dbReference type="SUPFAM" id="SSF57850">
    <property type="entry name" value="RING/U-box"/>
    <property type="match status" value="1"/>
</dbReference>
<sequence>MGDHFVLLVDRLLTESTLEAAIESNRAKQVTCLEDDVKVDCSSQLLDLENGSSASKMAECRICQDEDYCLNMETPCSCCGSLKYAHRRCVQRWCNEKGDIVCEICHQQFKPGYTSPPPLFKLGSIPMNLRGNWDISSRDLSNSRFVAMVSTDRNFLDSSYDEDSAATSRSLMCCHSVTLIFMILLILRHTLPVLLNVTEDYSFPLFLLLLFRVAGIILPMYIIVRAVTAMYRRRHQQLDYVQGSNKDDSSKDNLFLCLDGCSKRSR</sequence>
<dbReference type="FunFam" id="3.30.40.10:FF:000337">
    <property type="entry name" value="Zinc finger family protein"/>
    <property type="match status" value="1"/>
</dbReference>
<evidence type="ECO:0000313" key="6">
    <source>
        <dbReference type="EMBL" id="KAK6931593.1"/>
    </source>
</evidence>
<dbReference type="GO" id="GO:0016020">
    <property type="term" value="C:membrane"/>
    <property type="evidence" value="ECO:0007669"/>
    <property type="project" value="TreeGrafter"/>
</dbReference>
<evidence type="ECO:0000256" key="1">
    <source>
        <dbReference type="ARBA" id="ARBA00022723"/>
    </source>
</evidence>
<comment type="caution">
    <text evidence="6">The sequence shown here is derived from an EMBL/GenBank/DDBJ whole genome shotgun (WGS) entry which is preliminary data.</text>
</comment>
<reference evidence="6 7" key="1">
    <citation type="submission" date="2023-12" db="EMBL/GenBank/DDBJ databases">
        <title>A high-quality genome assembly for Dillenia turbinata (Dilleniales).</title>
        <authorList>
            <person name="Chanderbali A."/>
        </authorList>
    </citation>
    <scope>NUCLEOTIDE SEQUENCE [LARGE SCALE GENOMIC DNA]</scope>
    <source>
        <strain evidence="6">LSX21</strain>
        <tissue evidence="6">Leaf</tissue>
    </source>
</reference>
<dbReference type="Gene3D" id="3.30.40.10">
    <property type="entry name" value="Zinc/RING finger domain, C3HC4 (zinc finger)"/>
    <property type="match status" value="1"/>
</dbReference>
<feature type="transmembrane region" description="Helical" evidence="4">
    <location>
        <begin position="203"/>
        <end position="224"/>
    </location>
</feature>
<dbReference type="InterPro" id="IPR013083">
    <property type="entry name" value="Znf_RING/FYVE/PHD"/>
</dbReference>
<evidence type="ECO:0000256" key="3">
    <source>
        <dbReference type="ARBA" id="ARBA00022833"/>
    </source>
</evidence>
<evidence type="ECO:0000259" key="5">
    <source>
        <dbReference type="PROSITE" id="PS51292"/>
    </source>
</evidence>
<dbReference type="AlphaFoldDB" id="A0AAN8ZF64"/>